<dbReference type="EMBL" id="JAWONS010000240">
    <property type="protein sequence ID" value="MDW2798972.1"/>
    <property type="molecule type" value="Genomic_DNA"/>
</dbReference>
<dbReference type="Gene3D" id="3.40.50.1580">
    <property type="entry name" value="Nucleoside phosphorylase domain"/>
    <property type="match status" value="1"/>
</dbReference>
<reference evidence="5 6" key="1">
    <citation type="submission" date="2023-10" db="EMBL/GenBank/DDBJ databases">
        <title>A novel Glycoside Hydrolase 43-Like Enzyme from Clostrdium boliviensis is an Endo-xylanase, and a Candidate for Xylooligosaccharides Production from Different Xylan Substrates.</title>
        <authorList>
            <person name="Alvarez M.T."/>
            <person name="Rocabado-Villegas L.R."/>
            <person name="Salas-Veizaga D.M."/>
            <person name="Linares-Pasten J.A."/>
            <person name="Gudmundsdottir E.E."/>
            <person name="Hreggvidsson G.O."/>
            <person name="Adlercreutz P."/>
            <person name="Nordberg Karlsson E."/>
        </authorList>
    </citation>
    <scope>NUCLEOTIDE SEQUENCE [LARGE SCALE GENOMIC DNA]</scope>
    <source>
        <strain evidence="5 6">E-1</strain>
    </source>
</reference>
<name>A0ABU4GS02_9CLOT</name>
<organism evidence="5 6">
    <name type="scientific">Clostridium boliviensis</name>
    <dbReference type="NCBI Taxonomy" id="318465"/>
    <lineage>
        <taxon>Bacteria</taxon>
        <taxon>Bacillati</taxon>
        <taxon>Bacillota</taxon>
        <taxon>Clostridia</taxon>
        <taxon>Eubacteriales</taxon>
        <taxon>Clostridiaceae</taxon>
        <taxon>Clostridium</taxon>
    </lineage>
</organism>
<dbReference type="PANTHER" id="PTHR43691:SF11">
    <property type="entry name" value="FI09636P-RELATED"/>
    <property type="match status" value="1"/>
</dbReference>
<dbReference type="SUPFAM" id="SSF53167">
    <property type="entry name" value="Purine and uridine phosphorylases"/>
    <property type="match status" value="1"/>
</dbReference>
<comment type="catalytic activity">
    <reaction evidence="3">
        <text>uridine + phosphate = alpha-D-ribose 1-phosphate + uracil</text>
        <dbReference type="Rhea" id="RHEA:24388"/>
        <dbReference type="ChEBI" id="CHEBI:16704"/>
        <dbReference type="ChEBI" id="CHEBI:17568"/>
        <dbReference type="ChEBI" id="CHEBI:43474"/>
        <dbReference type="ChEBI" id="CHEBI:57720"/>
        <dbReference type="EC" id="2.4.2.3"/>
    </reaction>
</comment>
<dbReference type="InterPro" id="IPR035994">
    <property type="entry name" value="Nucleoside_phosphorylase_sf"/>
</dbReference>
<dbReference type="Pfam" id="PF01048">
    <property type="entry name" value="PNP_UDP_1"/>
    <property type="match status" value="1"/>
</dbReference>
<evidence type="ECO:0000256" key="3">
    <source>
        <dbReference type="ARBA" id="ARBA00048447"/>
    </source>
</evidence>
<dbReference type="InterPro" id="IPR000845">
    <property type="entry name" value="Nucleoside_phosphorylase_d"/>
</dbReference>
<comment type="caution">
    <text evidence="5">The sequence shown here is derived from an EMBL/GenBank/DDBJ whole genome shotgun (WGS) entry which is preliminary data.</text>
</comment>
<evidence type="ECO:0000259" key="4">
    <source>
        <dbReference type="Pfam" id="PF01048"/>
    </source>
</evidence>
<accession>A0ABU4GS02</accession>
<dbReference type="PANTHER" id="PTHR43691">
    <property type="entry name" value="URIDINE PHOSPHORYLASE"/>
    <property type="match status" value="1"/>
</dbReference>
<dbReference type="Proteomes" id="UP001276854">
    <property type="component" value="Unassembled WGS sequence"/>
</dbReference>
<sequence length="274" mass="30473">MNYQDLLKSMERFGATKHDICIHSIGVDPDKIQKNVVIAPWWEPSAFTDFGNFDYLSKSDYSSIKVWNLTVDGLEISYIKTGIGAPVLMDVLLALGVTPCRQILFIGSVGALDDKMGIGDIVIPEYSVCGDGASRYLATEKLADGDVFGEKQYPDKAMFEHLKKSVSQICKKYDVKWHIGNNYSTDTVFAQFVHIDEIIGMGCNVIEMETAAAFRAADLTGIPMAALFSVSDNTVVHKSLVSGRTSEEMQYRKKVRSELFPEIITAFFHNKGEQ</sequence>
<dbReference type="RefSeq" id="WP_318065168.1">
    <property type="nucleotide sequence ID" value="NZ_JAWONS010000240.1"/>
</dbReference>
<feature type="domain" description="Nucleoside phosphorylase" evidence="4">
    <location>
        <begin position="64"/>
        <end position="236"/>
    </location>
</feature>
<evidence type="ECO:0000313" key="6">
    <source>
        <dbReference type="Proteomes" id="UP001276854"/>
    </source>
</evidence>
<proteinExistence type="predicted"/>
<gene>
    <name evidence="5" type="ORF">RZO55_15485</name>
</gene>
<keyword evidence="6" id="KW-1185">Reference proteome</keyword>
<dbReference type="EC" id="2.4.2.3" evidence="1"/>
<evidence type="ECO:0000313" key="5">
    <source>
        <dbReference type="EMBL" id="MDW2798972.1"/>
    </source>
</evidence>
<evidence type="ECO:0000256" key="1">
    <source>
        <dbReference type="ARBA" id="ARBA00011888"/>
    </source>
</evidence>
<protein>
    <recommendedName>
        <fullName evidence="2">Uridine phosphorylase</fullName>
        <ecNumber evidence="1">2.4.2.3</ecNumber>
    </recommendedName>
</protein>
<evidence type="ECO:0000256" key="2">
    <source>
        <dbReference type="ARBA" id="ARBA00021980"/>
    </source>
</evidence>